<dbReference type="EMBL" id="QVLS01000008">
    <property type="protein sequence ID" value="RFP78049.1"/>
    <property type="molecule type" value="Genomic_DNA"/>
</dbReference>
<evidence type="ECO:0000256" key="3">
    <source>
        <dbReference type="ARBA" id="ARBA00022729"/>
    </source>
</evidence>
<dbReference type="PRINTS" id="PR01008">
    <property type="entry name" value="FLGLRINGFLGH"/>
</dbReference>
<evidence type="ECO:0000256" key="2">
    <source>
        <dbReference type="ARBA" id="ARBA00006929"/>
    </source>
</evidence>
<keyword evidence="10" id="KW-1185">Reference proteome</keyword>
<comment type="subcellular location">
    <subcellularLocation>
        <location evidence="7">Cell outer membrane</location>
        <topology evidence="7">Lipid-anchor</topology>
    </subcellularLocation>
    <subcellularLocation>
        <location evidence="7">Bacterial flagellum basal body</location>
    </subcellularLocation>
</comment>
<keyword evidence="7" id="KW-0449">Lipoprotein</keyword>
<dbReference type="Proteomes" id="UP000261931">
    <property type="component" value="Unassembled WGS sequence"/>
</dbReference>
<comment type="caution">
    <text evidence="9">The sequence shown here is derived from an EMBL/GenBank/DDBJ whole genome shotgun (WGS) entry which is preliminary data.</text>
</comment>
<gene>
    <name evidence="7 9" type="primary">flgH</name>
    <name evidence="9" type="ORF">DY262_14890</name>
</gene>
<dbReference type="NCBIfam" id="NF001304">
    <property type="entry name" value="PRK00249.1-4"/>
    <property type="match status" value="1"/>
</dbReference>
<keyword evidence="4 7" id="KW-0472">Membrane</keyword>
<accession>A0A372EHT5</accession>
<feature type="signal peptide" evidence="8">
    <location>
        <begin position="1"/>
        <end position="28"/>
    </location>
</feature>
<evidence type="ECO:0000256" key="5">
    <source>
        <dbReference type="ARBA" id="ARBA00023143"/>
    </source>
</evidence>
<evidence type="ECO:0000256" key="4">
    <source>
        <dbReference type="ARBA" id="ARBA00023136"/>
    </source>
</evidence>
<dbReference type="GO" id="GO:0009279">
    <property type="term" value="C:cell outer membrane"/>
    <property type="evidence" value="ECO:0007669"/>
    <property type="project" value="UniProtKB-SubCell"/>
</dbReference>
<keyword evidence="5 7" id="KW-0975">Bacterial flagellum</keyword>
<organism evidence="9 10">
    <name type="scientific">Hydrogenophaga borbori</name>
    <dbReference type="NCBI Taxonomy" id="2294117"/>
    <lineage>
        <taxon>Bacteria</taxon>
        <taxon>Pseudomonadati</taxon>
        <taxon>Pseudomonadota</taxon>
        <taxon>Betaproteobacteria</taxon>
        <taxon>Burkholderiales</taxon>
        <taxon>Comamonadaceae</taxon>
        <taxon>Hydrogenophaga</taxon>
    </lineage>
</organism>
<protein>
    <recommendedName>
        <fullName evidence="7">Flagellar L-ring protein</fullName>
    </recommendedName>
    <alternativeName>
        <fullName evidence="7">Basal body L-ring protein</fullName>
    </alternativeName>
</protein>
<name>A0A372EHT5_9BURK</name>
<dbReference type="AlphaFoldDB" id="A0A372EHT5"/>
<comment type="subunit">
    <text evidence="7">The basal body constitutes a major portion of the flagellar organelle and consists of four rings (L,P,S, and M) mounted on a central rod.</text>
</comment>
<dbReference type="GO" id="GO:0003774">
    <property type="term" value="F:cytoskeletal motor activity"/>
    <property type="evidence" value="ECO:0007669"/>
    <property type="project" value="InterPro"/>
</dbReference>
<feature type="chain" id="PRO_5017051161" description="Flagellar L-ring protein" evidence="8">
    <location>
        <begin position="29"/>
        <end position="218"/>
    </location>
</feature>
<comment type="function">
    <text evidence="1 7">Assembles around the rod to form the L-ring and probably protects the motor/basal body from shearing forces during rotation.</text>
</comment>
<reference evidence="9 10" key="1">
    <citation type="submission" date="2018-08" db="EMBL/GenBank/DDBJ databases">
        <title>Hydrogenophaga sp. LA-38 isolated from sludge.</title>
        <authorList>
            <person name="Im W.-T."/>
        </authorList>
    </citation>
    <scope>NUCLEOTIDE SEQUENCE [LARGE SCALE GENOMIC DNA]</scope>
    <source>
        <strain evidence="9 10">LA-38</strain>
    </source>
</reference>
<keyword evidence="6 7" id="KW-0998">Cell outer membrane</keyword>
<keyword evidence="9" id="KW-0966">Cell projection</keyword>
<evidence type="ECO:0000256" key="7">
    <source>
        <dbReference type="HAMAP-Rule" id="MF_00415"/>
    </source>
</evidence>
<keyword evidence="9" id="KW-0282">Flagellum</keyword>
<evidence type="ECO:0000313" key="9">
    <source>
        <dbReference type="EMBL" id="RFP78049.1"/>
    </source>
</evidence>
<comment type="similarity">
    <text evidence="2 7">Belongs to the FlgH family.</text>
</comment>
<dbReference type="PANTHER" id="PTHR34933">
    <property type="entry name" value="FLAGELLAR L-RING PROTEIN"/>
    <property type="match status" value="1"/>
</dbReference>
<dbReference type="HAMAP" id="MF_00415">
    <property type="entry name" value="FlgH"/>
    <property type="match status" value="1"/>
</dbReference>
<dbReference type="PROSITE" id="PS51257">
    <property type="entry name" value="PROKAR_LIPOPROTEIN"/>
    <property type="match status" value="1"/>
</dbReference>
<evidence type="ECO:0000256" key="1">
    <source>
        <dbReference type="ARBA" id="ARBA00002591"/>
    </source>
</evidence>
<dbReference type="PANTHER" id="PTHR34933:SF1">
    <property type="entry name" value="FLAGELLAR L-RING PROTEIN"/>
    <property type="match status" value="1"/>
</dbReference>
<dbReference type="GO" id="GO:0071973">
    <property type="term" value="P:bacterial-type flagellum-dependent cell motility"/>
    <property type="evidence" value="ECO:0007669"/>
    <property type="project" value="InterPro"/>
</dbReference>
<dbReference type="GO" id="GO:0009427">
    <property type="term" value="C:bacterial-type flagellum basal body, distal rod, L ring"/>
    <property type="evidence" value="ECO:0007669"/>
    <property type="project" value="InterPro"/>
</dbReference>
<keyword evidence="3 7" id="KW-0732">Signal</keyword>
<dbReference type="InterPro" id="IPR000527">
    <property type="entry name" value="Flag_Lring"/>
</dbReference>
<evidence type="ECO:0000256" key="8">
    <source>
        <dbReference type="SAM" id="SignalP"/>
    </source>
</evidence>
<evidence type="ECO:0000313" key="10">
    <source>
        <dbReference type="Proteomes" id="UP000261931"/>
    </source>
</evidence>
<evidence type="ECO:0000256" key="6">
    <source>
        <dbReference type="ARBA" id="ARBA00023237"/>
    </source>
</evidence>
<dbReference type="Pfam" id="PF02107">
    <property type="entry name" value="FlgH"/>
    <property type="match status" value="1"/>
</dbReference>
<keyword evidence="9" id="KW-0969">Cilium</keyword>
<proteinExistence type="inferred from homology"/>
<sequence>MMRAALVLLAAGLAGCAAVAPPRAPALADDPAPVVRVAPSQARSGGVFTPQAPGSLVADTRARRVGDVITVMLLETTQASKRSGTQIDKGSSAGIGALRIDGKDVTPPIGLSADRAFDGNASSTQQNALSGAITAVVVEVLPNGLLRIAGEKSLWLNQGEEFIRLSGYVRGQDIDAANRVSSQRIANARIAYSGSGTLADANSPGWLTRFFNSPWMPF</sequence>